<dbReference type="Pfam" id="PF00001">
    <property type="entry name" value="7tm_1"/>
    <property type="match status" value="1"/>
</dbReference>
<feature type="transmembrane region" description="Helical" evidence="12">
    <location>
        <begin position="20"/>
        <end position="42"/>
    </location>
</feature>
<name>A0A9R1TJT9_9HYME</name>
<organism evidence="14 15">
    <name type="scientific">Fopius arisanus</name>
    <dbReference type="NCBI Taxonomy" id="64838"/>
    <lineage>
        <taxon>Eukaryota</taxon>
        <taxon>Metazoa</taxon>
        <taxon>Ecdysozoa</taxon>
        <taxon>Arthropoda</taxon>
        <taxon>Hexapoda</taxon>
        <taxon>Insecta</taxon>
        <taxon>Pterygota</taxon>
        <taxon>Neoptera</taxon>
        <taxon>Endopterygota</taxon>
        <taxon>Hymenoptera</taxon>
        <taxon>Apocrita</taxon>
        <taxon>Ichneumonoidea</taxon>
        <taxon>Braconidae</taxon>
        <taxon>Opiinae</taxon>
        <taxon>Fopius</taxon>
    </lineage>
</organism>
<dbReference type="GO" id="GO:0007601">
    <property type="term" value="P:visual perception"/>
    <property type="evidence" value="ECO:0007669"/>
    <property type="project" value="UniProtKB-KW"/>
</dbReference>
<evidence type="ECO:0000313" key="15">
    <source>
        <dbReference type="RefSeq" id="XP_011310251.1"/>
    </source>
</evidence>
<keyword evidence="10" id="KW-0844">Vision</keyword>
<evidence type="ECO:0000256" key="4">
    <source>
        <dbReference type="ARBA" id="ARBA00022989"/>
    </source>
</evidence>
<evidence type="ECO:0000256" key="10">
    <source>
        <dbReference type="ARBA" id="ARBA00023305"/>
    </source>
</evidence>
<gene>
    <name evidence="15" type="primary">LOC105270787</name>
</gene>
<dbReference type="CDD" id="cd14969">
    <property type="entry name" value="7tmA_Opsins_type2_animals"/>
    <property type="match status" value="1"/>
</dbReference>
<evidence type="ECO:0000256" key="7">
    <source>
        <dbReference type="ARBA" id="ARBA00023170"/>
    </source>
</evidence>
<keyword evidence="9 11" id="KW-0807">Transducer</keyword>
<feature type="transmembrane region" description="Helical" evidence="12">
    <location>
        <begin position="228"/>
        <end position="254"/>
    </location>
</feature>
<keyword evidence="7 11" id="KW-0675">Receptor</keyword>
<keyword evidence="6 12" id="KW-0472">Membrane</keyword>
<dbReference type="KEGG" id="fas:105270787"/>
<evidence type="ECO:0000256" key="1">
    <source>
        <dbReference type="ARBA" id="ARBA00004141"/>
    </source>
</evidence>
<evidence type="ECO:0000256" key="5">
    <source>
        <dbReference type="ARBA" id="ARBA00023040"/>
    </source>
</evidence>
<feature type="transmembrane region" description="Helical" evidence="12">
    <location>
        <begin position="181"/>
        <end position="208"/>
    </location>
</feature>
<dbReference type="InterPro" id="IPR000276">
    <property type="entry name" value="GPCR_Rhodpsn"/>
</dbReference>
<sequence>MDSEIPIPQGLSSEACIGVAVVLSAIGFCGFTFNLLVLIIIISDSHHLWTPVNVILWNLALGDFLVALLGNPLALVSAIKGGWYWSHSTCLWYAWIMSTLGFASIGNLTMMALERYLFVVRPMLSVSIKTAMALSGVVWVYAVSLSLPPFFGWGSYGYEPGNVSCSVSWEVHNPATHSDTYIAFIFLFAMIVPVILISASYFGIISTLKKVKKRTGGTRRREVKVTKIVALMIIAFLVAWTPYAILALAAQYFYFQPSALVGVLPSLLAKSSICYNPIIYAGLNAQFSQSVKKMLGIKEVRGSRSKGAVSSQTTGIVLTTRIERN</sequence>
<dbReference type="GO" id="GO:0016020">
    <property type="term" value="C:membrane"/>
    <property type="evidence" value="ECO:0007669"/>
    <property type="project" value="UniProtKB-SubCell"/>
</dbReference>
<evidence type="ECO:0000256" key="8">
    <source>
        <dbReference type="ARBA" id="ARBA00023180"/>
    </source>
</evidence>
<evidence type="ECO:0000256" key="3">
    <source>
        <dbReference type="ARBA" id="ARBA00022692"/>
    </source>
</evidence>
<feature type="transmembrane region" description="Helical" evidence="12">
    <location>
        <begin position="131"/>
        <end position="151"/>
    </location>
</feature>
<dbReference type="Gene3D" id="1.20.1070.10">
    <property type="entry name" value="Rhodopsin 7-helix transmembrane proteins"/>
    <property type="match status" value="1"/>
</dbReference>
<dbReference type="GeneID" id="105270787"/>
<keyword evidence="4 12" id="KW-1133">Transmembrane helix</keyword>
<dbReference type="PANTHER" id="PTHR24240">
    <property type="entry name" value="OPSIN"/>
    <property type="match status" value="1"/>
</dbReference>
<dbReference type="InterPro" id="IPR050125">
    <property type="entry name" value="GPCR_opsins"/>
</dbReference>
<dbReference type="PROSITE" id="PS00237">
    <property type="entry name" value="G_PROTEIN_RECEP_F1_1"/>
    <property type="match status" value="1"/>
</dbReference>
<keyword evidence="8" id="KW-0325">Glycoprotein</keyword>
<feature type="domain" description="G-protein coupled receptors family 1 profile" evidence="13">
    <location>
        <begin position="33"/>
        <end position="280"/>
    </location>
</feature>
<feature type="transmembrane region" description="Helical" evidence="12">
    <location>
        <begin position="54"/>
        <end position="79"/>
    </location>
</feature>
<dbReference type="RefSeq" id="XP_011310251.1">
    <property type="nucleotide sequence ID" value="XM_011311949.1"/>
</dbReference>
<dbReference type="OrthoDB" id="2101615at2759"/>
<dbReference type="SUPFAM" id="SSF81321">
    <property type="entry name" value="Family A G protein-coupled receptor-like"/>
    <property type="match status" value="1"/>
</dbReference>
<proteinExistence type="inferred from homology"/>
<evidence type="ECO:0000256" key="2">
    <source>
        <dbReference type="ARBA" id="ARBA00010663"/>
    </source>
</evidence>
<dbReference type="Proteomes" id="UP000694866">
    <property type="component" value="Unplaced"/>
</dbReference>
<evidence type="ECO:0000259" key="13">
    <source>
        <dbReference type="PROSITE" id="PS50262"/>
    </source>
</evidence>
<keyword evidence="5 11" id="KW-0297">G-protein coupled receptor</keyword>
<dbReference type="InterPro" id="IPR017452">
    <property type="entry name" value="GPCR_Rhodpsn_7TM"/>
</dbReference>
<protein>
    <submittedName>
        <fullName evidence="15">Pinopsin-like</fullName>
    </submittedName>
</protein>
<dbReference type="PRINTS" id="PR00237">
    <property type="entry name" value="GPCRRHODOPSN"/>
</dbReference>
<feature type="transmembrane region" description="Helical" evidence="12">
    <location>
        <begin position="91"/>
        <end position="110"/>
    </location>
</feature>
<evidence type="ECO:0000256" key="11">
    <source>
        <dbReference type="RuleBase" id="RU000688"/>
    </source>
</evidence>
<evidence type="ECO:0000256" key="6">
    <source>
        <dbReference type="ARBA" id="ARBA00023136"/>
    </source>
</evidence>
<dbReference type="PROSITE" id="PS50262">
    <property type="entry name" value="G_PROTEIN_RECEP_F1_2"/>
    <property type="match status" value="1"/>
</dbReference>
<evidence type="ECO:0000256" key="9">
    <source>
        <dbReference type="ARBA" id="ARBA00023224"/>
    </source>
</evidence>
<feature type="transmembrane region" description="Helical" evidence="12">
    <location>
        <begin position="260"/>
        <end position="283"/>
    </location>
</feature>
<keyword evidence="14" id="KW-1185">Reference proteome</keyword>
<comment type="similarity">
    <text evidence="2 11">Belongs to the G-protein coupled receptor 1 family.</text>
</comment>
<keyword evidence="3 11" id="KW-0812">Transmembrane</keyword>
<keyword evidence="10" id="KW-0716">Sensory transduction</keyword>
<dbReference type="GO" id="GO:0004930">
    <property type="term" value="F:G protein-coupled receptor activity"/>
    <property type="evidence" value="ECO:0007669"/>
    <property type="project" value="UniProtKB-KW"/>
</dbReference>
<comment type="subcellular location">
    <subcellularLocation>
        <location evidence="1">Membrane</location>
        <topology evidence="1">Multi-pass membrane protein</topology>
    </subcellularLocation>
</comment>
<dbReference type="AlphaFoldDB" id="A0A9R1TJT9"/>
<evidence type="ECO:0000256" key="12">
    <source>
        <dbReference type="SAM" id="Phobius"/>
    </source>
</evidence>
<accession>A0A9R1TJT9</accession>
<reference evidence="15" key="1">
    <citation type="submission" date="2025-08" db="UniProtKB">
        <authorList>
            <consortium name="RefSeq"/>
        </authorList>
    </citation>
    <scope>IDENTIFICATION</scope>
    <source>
        <strain evidence="15">USDA-PBARC FA_bdor</strain>
        <tissue evidence="15">Whole organism</tissue>
    </source>
</reference>
<evidence type="ECO:0000313" key="14">
    <source>
        <dbReference type="Proteomes" id="UP000694866"/>
    </source>
</evidence>